<keyword evidence="2" id="KW-1133">Transmembrane helix</keyword>
<dbReference type="PANTHER" id="PTHR40465">
    <property type="entry name" value="CHROMOSOME 1, WHOLE GENOME SHOTGUN SEQUENCE"/>
    <property type="match status" value="1"/>
</dbReference>
<sequence>MASPSASHSTLGALLIGTLVSYTLFGVTTIQAYLYYVGFPNDSRKLKVLVALVWSLEMAHSICIGQTLYEWLISDYMHPERLDYLPMGLSLSGFFNACIAMCVQGFYSFRIYTLWKSLYIPILSCILVLSRLILNIALIFFGQGVPIETFKKRSGWALNVNWATGTANDLIIATTLVYWLYRQRDDGNQRRVLTVALVNKIIKWTIRLDWGSSEAGCAFTSFALSDGLNSATTTITLICFLTMRASYAWVAVYVVQARLYSNSVLSSLNSRATLRAMDEISVPFSIPALDPPSMVQVSQAPQPGELKPSESPKRAFPTFADSEVYSTSVDVHTSIHSVESHDS</sequence>
<evidence type="ECO:0000256" key="1">
    <source>
        <dbReference type="SAM" id="MobiDB-lite"/>
    </source>
</evidence>
<feature type="transmembrane region" description="Helical" evidence="2">
    <location>
        <begin position="162"/>
        <end position="181"/>
    </location>
</feature>
<keyword evidence="2" id="KW-0472">Membrane</keyword>
<protein>
    <recommendedName>
        <fullName evidence="3">DUF6534 domain-containing protein</fullName>
    </recommendedName>
</protein>
<feature type="transmembrane region" description="Helical" evidence="2">
    <location>
        <begin position="12"/>
        <end position="36"/>
    </location>
</feature>
<dbReference type="Pfam" id="PF20152">
    <property type="entry name" value="DUF6534"/>
    <property type="match status" value="1"/>
</dbReference>
<dbReference type="OrthoDB" id="2535105at2759"/>
<dbReference type="InterPro" id="IPR045339">
    <property type="entry name" value="DUF6534"/>
</dbReference>
<accession>A0A8H6XMZ9</accession>
<feature type="transmembrane region" description="Helical" evidence="2">
    <location>
        <begin position="89"/>
        <end position="107"/>
    </location>
</feature>
<gene>
    <name evidence="4" type="ORF">MVEN_01776800</name>
</gene>
<dbReference type="EMBL" id="JACAZI010000016">
    <property type="protein sequence ID" value="KAF7343441.1"/>
    <property type="molecule type" value="Genomic_DNA"/>
</dbReference>
<name>A0A8H6XMZ9_9AGAR</name>
<organism evidence="4 5">
    <name type="scientific">Mycena venus</name>
    <dbReference type="NCBI Taxonomy" id="2733690"/>
    <lineage>
        <taxon>Eukaryota</taxon>
        <taxon>Fungi</taxon>
        <taxon>Dikarya</taxon>
        <taxon>Basidiomycota</taxon>
        <taxon>Agaricomycotina</taxon>
        <taxon>Agaricomycetes</taxon>
        <taxon>Agaricomycetidae</taxon>
        <taxon>Agaricales</taxon>
        <taxon>Marasmiineae</taxon>
        <taxon>Mycenaceae</taxon>
        <taxon>Mycena</taxon>
    </lineage>
</organism>
<reference evidence="4" key="1">
    <citation type="submission" date="2020-05" db="EMBL/GenBank/DDBJ databases">
        <title>Mycena genomes resolve the evolution of fungal bioluminescence.</title>
        <authorList>
            <person name="Tsai I.J."/>
        </authorList>
    </citation>
    <scope>NUCLEOTIDE SEQUENCE</scope>
    <source>
        <strain evidence="4">CCC161011</strain>
    </source>
</reference>
<comment type="caution">
    <text evidence="4">The sequence shown here is derived from an EMBL/GenBank/DDBJ whole genome shotgun (WGS) entry which is preliminary data.</text>
</comment>
<feature type="region of interest" description="Disordered" evidence="1">
    <location>
        <begin position="294"/>
        <end position="314"/>
    </location>
</feature>
<feature type="domain" description="DUF6534" evidence="3">
    <location>
        <begin position="166"/>
        <end position="272"/>
    </location>
</feature>
<keyword evidence="5" id="KW-1185">Reference proteome</keyword>
<keyword evidence="2" id="KW-0812">Transmembrane</keyword>
<dbReference type="PANTHER" id="PTHR40465:SF1">
    <property type="entry name" value="DUF6534 DOMAIN-CONTAINING PROTEIN"/>
    <property type="match status" value="1"/>
</dbReference>
<feature type="transmembrane region" description="Helical" evidence="2">
    <location>
        <begin position="119"/>
        <end position="142"/>
    </location>
</feature>
<dbReference type="AlphaFoldDB" id="A0A8H6XMZ9"/>
<evidence type="ECO:0000256" key="2">
    <source>
        <dbReference type="SAM" id="Phobius"/>
    </source>
</evidence>
<evidence type="ECO:0000259" key="3">
    <source>
        <dbReference type="Pfam" id="PF20152"/>
    </source>
</evidence>
<dbReference type="Proteomes" id="UP000620124">
    <property type="component" value="Unassembled WGS sequence"/>
</dbReference>
<evidence type="ECO:0000313" key="4">
    <source>
        <dbReference type="EMBL" id="KAF7343441.1"/>
    </source>
</evidence>
<feature type="transmembrane region" description="Helical" evidence="2">
    <location>
        <begin position="48"/>
        <end position="69"/>
    </location>
</feature>
<evidence type="ECO:0000313" key="5">
    <source>
        <dbReference type="Proteomes" id="UP000620124"/>
    </source>
</evidence>
<proteinExistence type="predicted"/>